<accession>A0ACB7HVG9</accession>
<proteinExistence type="predicted"/>
<organism evidence="1 2">
    <name type="scientific">Manihot esculenta</name>
    <name type="common">Cassava</name>
    <name type="synonym">Jatropha manihot</name>
    <dbReference type="NCBI Taxonomy" id="3983"/>
    <lineage>
        <taxon>Eukaryota</taxon>
        <taxon>Viridiplantae</taxon>
        <taxon>Streptophyta</taxon>
        <taxon>Embryophyta</taxon>
        <taxon>Tracheophyta</taxon>
        <taxon>Spermatophyta</taxon>
        <taxon>Magnoliopsida</taxon>
        <taxon>eudicotyledons</taxon>
        <taxon>Gunneridae</taxon>
        <taxon>Pentapetalae</taxon>
        <taxon>rosids</taxon>
        <taxon>fabids</taxon>
        <taxon>Malpighiales</taxon>
        <taxon>Euphorbiaceae</taxon>
        <taxon>Crotonoideae</taxon>
        <taxon>Manihoteae</taxon>
        <taxon>Manihot</taxon>
    </lineage>
</organism>
<protein>
    <submittedName>
        <fullName evidence="1">Uncharacterized protein</fullName>
    </submittedName>
</protein>
<reference evidence="2" key="1">
    <citation type="journal article" date="2016" name="Nat. Biotechnol.">
        <title>Sequencing wild and cultivated cassava and related species reveals extensive interspecific hybridization and genetic diversity.</title>
        <authorList>
            <person name="Bredeson J.V."/>
            <person name="Lyons J.B."/>
            <person name="Prochnik S.E."/>
            <person name="Wu G.A."/>
            <person name="Ha C.M."/>
            <person name="Edsinger-Gonzales E."/>
            <person name="Grimwood J."/>
            <person name="Schmutz J."/>
            <person name="Rabbi I.Y."/>
            <person name="Egesi C."/>
            <person name="Nauluvula P."/>
            <person name="Lebot V."/>
            <person name="Ndunguru J."/>
            <person name="Mkamilo G."/>
            <person name="Bart R.S."/>
            <person name="Setter T.L."/>
            <person name="Gleadow R.M."/>
            <person name="Kulakow P."/>
            <person name="Ferguson M.E."/>
            <person name="Rounsley S."/>
            <person name="Rokhsar D.S."/>
        </authorList>
    </citation>
    <scope>NUCLEOTIDE SEQUENCE [LARGE SCALE GENOMIC DNA]</scope>
    <source>
        <strain evidence="2">cv. AM560-2</strain>
    </source>
</reference>
<evidence type="ECO:0000313" key="1">
    <source>
        <dbReference type="EMBL" id="KAG8655793.1"/>
    </source>
</evidence>
<dbReference type="EMBL" id="CM004390">
    <property type="protein sequence ID" value="KAG8655793.1"/>
    <property type="molecule type" value="Genomic_DNA"/>
</dbReference>
<gene>
    <name evidence="1" type="ORF">MANES_04G069600v8</name>
</gene>
<sequence length="484" mass="54024">MKHLGCRNLLNVPANFEVHPVSDGTSVDSNLSDTPHKGDAQSSRKSIHPPPAFGSSPNLEALALEATKYENDDGDNSVHANSMFSRPLHEITFSADDKPKLLSQLTSLLAEIGLNIQEAHAFSTVDGYSLDVFVVDGWPNEETEQLRIALEKEIFRIEKQNCSNHHSLSHTSEHEQTQIKCDSDPVAIPNDGTDVWEIDINNLKFENKVASGSYGDLYKGTYCSQEVAIKILKPERIDSDLQKEFAQEVFIMRKVRHKNVVQFIGASTKPPSLCIVTEFMSGGSVYDYLHKQKGVFKLPSLLKVAIDVSKGMNYLHQNNIIHRDLKAANLLMDENEVVKVADFGVARVKAQSGVMTAETGTYRWMAPEVIEHKPYDHKADVFSFGIVLWELLTGKLPYEYLTPLQAAVGVVQKGLRPTIPKHTNPKLSELLEKCWQQDPALRPDFSEIIQILQQIAKEVGVEGEGRKEKSSGGFLSVLRRGHHH</sequence>
<keyword evidence="2" id="KW-1185">Reference proteome</keyword>
<dbReference type="Proteomes" id="UP000091857">
    <property type="component" value="Chromosome 4"/>
</dbReference>
<comment type="caution">
    <text evidence="1">The sequence shown here is derived from an EMBL/GenBank/DDBJ whole genome shotgun (WGS) entry which is preliminary data.</text>
</comment>
<name>A0ACB7HVG9_MANES</name>
<evidence type="ECO:0000313" key="2">
    <source>
        <dbReference type="Proteomes" id="UP000091857"/>
    </source>
</evidence>